<name>A0A9X1VDT5_9BACT</name>
<sequence length="222" mass="23563">MAPTYGFAPWLSGGLLGRWRRQLVAELLPPAAGQPVLMVDLMAGGADLWPALRRYLGASLQLTAVDFSASMLARACRHAAGPKLTLHPADALATGLPAGRAHAVTCAFGLKTLAPADYIALAHEAARLLQPGGQLALLEVVLPARGWLRRLLPAYLDLLMPVMRRLCPAAAVHAALAGYLRRGPDLGQLRHALRQAGFGALRQQQLWPGCAVLLTAELTGAR</sequence>
<evidence type="ECO:0000313" key="2">
    <source>
        <dbReference type="Proteomes" id="UP001139193"/>
    </source>
</evidence>
<dbReference type="Proteomes" id="UP001139193">
    <property type="component" value="Unassembled WGS sequence"/>
</dbReference>
<gene>
    <name evidence="1" type="ORF">MON38_07865</name>
</gene>
<dbReference type="SUPFAM" id="SSF53335">
    <property type="entry name" value="S-adenosyl-L-methionine-dependent methyltransferases"/>
    <property type="match status" value="1"/>
</dbReference>
<organism evidence="1 2">
    <name type="scientific">Hymenobacter cyanobacteriorum</name>
    <dbReference type="NCBI Taxonomy" id="2926463"/>
    <lineage>
        <taxon>Bacteria</taxon>
        <taxon>Pseudomonadati</taxon>
        <taxon>Bacteroidota</taxon>
        <taxon>Cytophagia</taxon>
        <taxon>Cytophagales</taxon>
        <taxon>Hymenobacteraceae</taxon>
        <taxon>Hymenobacter</taxon>
    </lineage>
</organism>
<dbReference type="Pfam" id="PF01209">
    <property type="entry name" value="Ubie_methyltran"/>
    <property type="match status" value="1"/>
</dbReference>
<dbReference type="EC" id="2.1.1.-" evidence="1"/>
<dbReference type="GO" id="GO:0032259">
    <property type="term" value="P:methylation"/>
    <property type="evidence" value="ECO:0007669"/>
    <property type="project" value="UniProtKB-KW"/>
</dbReference>
<keyword evidence="1" id="KW-0808">Transferase</keyword>
<keyword evidence="1" id="KW-0489">Methyltransferase</keyword>
<comment type="caution">
    <text evidence="1">The sequence shown here is derived from an EMBL/GenBank/DDBJ whole genome shotgun (WGS) entry which is preliminary data.</text>
</comment>
<evidence type="ECO:0000313" key="1">
    <source>
        <dbReference type="EMBL" id="MCI1187334.1"/>
    </source>
</evidence>
<dbReference type="GO" id="GO:0008168">
    <property type="term" value="F:methyltransferase activity"/>
    <property type="evidence" value="ECO:0007669"/>
    <property type="project" value="UniProtKB-KW"/>
</dbReference>
<dbReference type="AlphaFoldDB" id="A0A9X1VDT5"/>
<proteinExistence type="predicted"/>
<keyword evidence="2" id="KW-1185">Reference proteome</keyword>
<reference evidence="1" key="1">
    <citation type="submission" date="2022-03" db="EMBL/GenBank/DDBJ databases">
        <title>Bacterial whole genome sequence for Hymenobacter sp. DH14.</title>
        <authorList>
            <person name="Le V."/>
        </authorList>
    </citation>
    <scope>NUCLEOTIDE SEQUENCE</scope>
    <source>
        <strain evidence="1">DH14</strain>
    </source>
</reference>
<dbReference type="Gene3D" id="3.40.50.150">
    <property type="entry name" value="Vaccinia Virus protein VP39"/>
    <property type="match status" value="1"/>
</dbReference>
<dbReference type="InterPro" id="IPR029063">
    <property type="entry name" value="SAM-dependent_MTases_sf"/>
</dbReference>
<protein>
    <submittedName>
        <fullName evidence="1">Class I SAM-dependent methyltransferase</fullName>
        <ecNumber evidence="1">2.1.1.-</ecNumber>
    </submittedName>
</protein>
<dbReference type="EMBL" id="JALBGC010000002">
    <property type="protein sequence ID" value="MCI1187334.1"/>
    <property type="molecule type" value="Genomic_DNA"/>
</dbReference>
<accession>A0A9X1VDT5</accession>